<sequence>MQTKIPLLLQTGILDSIIIFAQTYDSTPAHQLKGKQRHSSFLLEKQVLHHATLVALLLSQ</sequence>
<gene>
    <name evidence="1" type="ORF">E4U01_08915</name>
</gene>
<evidence type="ECO:0000313" key="1">
    <source>
        <dbReference type="EMBL" id="TFU29732.1"/>
    </source>
</evidence>
<proteinExistence type="predicted"/>
<protein>
    <submittedName>
        <fullName evidence="1">Uncharacterized protein</fullName>
    </submittedName>
</protein>
<dbReference type="Proteomes" id="UP000297747">
    <property type="component" value="Unassembled WGS sequence"/>
</dbReference>
<evidence type="ECO:0000313" key="2">
    <source>
        <dbReference type="Proteomes" id="UP000297747"/>
    </source>
</evidence>
<comment type="caution">
    <text evidence="1">The sequence shown here is derived from an EMBL/GenBank/DDBJ whole genome shotgun (WGS) entry which is preliminary data.</text>
</comment>
<dbReference type="RefSeq" id="WP_135053345.1">
    <property type="nucleotide sequence ID" value="NZ_CAKOCW010000055.1"/>
</dbReference>
<organism evidence="1 2">
    <name type="scientific">Streptococcus acidominimus</name>
    <dbReference type="NCBI Taxonomy" id="1326"/>
    <lineage>
        <taxon>Bacteria</taxon>
        <taxon>Bacillati</taxon>
        <taxon>Bacillota</taxon>
        <taxon>Bacilli</taxon>
        <taxon>Lactobacillales</taxon>
        <taxon>Streptococcaceae</taxon>
        <taxon>Streptococcus</taxon>
    </lineage>
</organism>
<name>A0A4Y9FLK6_STRAI</name>
<dbReference type="AlphaFoldDB" id="A0A4Y9FLK6"/>
<dbReference type="EMBL" id="SPQA01000041">
    <property type="protein sequence ID" value="TFU29732.1"/>
    <property type="molecule type" value="Genomic_DNA"/>
</dbReference>
<reference evidence="1 2" key="1">
    <citation type="submission" date="2019-03" db="EMBL/GenBank/DDBJ databases">
        <title>Diversity of the mouse oral microbiome.</title>
        <authorList>
            <person name="Joseph S."/>
            <person name="Aduse-Opoku J."/>
            <person name="Curtis M."/>
            <person name="Wade W."/>
            <person name="Hashim A."/>
        </authorList>
    </citation>
    <scope>NUCLEOTIDE SEQUENCE [LARGE SCALE GENOMIC DNA]</scope>
    <source>
        <strain evidence="1 2">HT4</strain>
    </source>
</reference>
<accession>A0A4Y9FLK6</accession>